<accession>A0AA90ZKX7</accession>
<dbReference type="EMBL" id="VZCW01000117">
    <property type="protein sequence ID" value="MQN12154.1"/>
    <property type="molecule type" value="Genomic_DNA"/>
</dbReference>
<evidence type="ECO:0000256" key="2">
    <source>
        <dbReference type="SAM" id="Phobius"/>
    </source>
</evidence>
<proteinExistence type="predicted"/>
<keyword evidence="2" id="KW-0812">Transmembrane</keyword>
<comment type="caution">
    <text evidence="3">The sequence shown here is derived from an EMBL/GenBank/DDBJ whole genome shotgun (WGS) entry which is preliminary data.</text>
</comment>
<dbReference type="RefSeq" id="WP_153128146.1">
    <property type="nucleotide sequence ID" value="NZ_VZCW01000117.1"/>
</dbReference>
<organism evidence="3 4">
    <name type="scientific">Segatella copri</name>
    <dbReference type="NCBI Taxonomy" id="165179"/>
    <lineage>
        <taxon>Bacteria</taxon>
        <taxon>Pseudomonadati</taxon>
        <taxon>Bacteroidota</taxon>
        <taxon>Bacteroidia</taxon>
        <taxon>Bacteroidales</taxon>
        <taxon>Prevotellaceae</taxon>
        <taxon>Segatella</taxon>
    </lineage>
</organism>
<evidence type="ECO:0000256" key="1">
    <source>
        <dbReference type="SAM" id="Coils"/>
    </source>
</evidence>
<sequence length="210" mass="24094">MKMMLFLNKSYVNLLFEGVGAADVWKVLLFASLLMIVILLIVIRNMKARSLKIQILYDATKRELGSIQKEIKLLRQKLENQNGMLSIYETNGNEDKWKKEKLFMESKVVLTFQGDANVGTQPSASEWKDLQNLVEANLPAFWQRISLFDGILDDEFRICLLTRLSFSPSQIASLLGISKQSVTNKRKKLVLLLFKSDNIKKFDAFIKALE</sequence>
<dbReference type="Proteomes" id="UP000442105">
    <property type="component" value="Unassembled WGS sequence"/>
</dbReference>
<name>A0AA90ZKX7_9BACT</name>
<keyword evidence="2" id="KW-1133">Transmembrane helix</keyword>
<feature type="coiled-coil region" evidence="1">
    <location>
        <begin position="57"/>
        <end position="84"/>
    </location>
</feature>
<keyword evidence="1" id="KW-0175">Coiled coil</keyword>
<evidence type="ECO:0000313" key="3">
    <source>
        <dbReference type="EMBL" id="MQN12154.1"/>
    </source>
</evidence>
<keyword evidence="2" id="KW-0472">Membrane</keyword>
<dbReference type="AlphaFoldDB" id="A0AA90ZKX7"/>
<protein>
    <submittedName>
        <fullName evidence="3">Uncharacterized protein</fullName>
    </submittedName>
</protein>
<reference evidence="4" key="1">
    <citation type="submission" date="2019-09" db="EMBL/GenBank/DDBJ databases">
        <title>Distinct polysaccharide growth profiles of human intestinal Prevotella copri isolates.</title>
        <authorList>
            <person name="Fehlner-Peach H."/>
            <person name="Magnabosco C."/>
            <person name="Raghavan V."/>
            <person name="Scher J.U."/>
            <person name="Tett A."/>
            <person name="Cox L.M."/>
            <person name="Gottsegen C."/>
            <person name="Watters A."/>
            <person name="Wiltshire- Gordon J.D."/>
            <person name="Segata N."/>
            <person name="Bonneau R."/>
            <person name="Littman D.R."/>
        </authorList>
    </citation>
    <scope>NUCLEOTIDE SEQUENCE [LARGE SCALE GENOMIC DNA]</scope>
    <source>
        <strain evidence="4">iAQ1179</strain>
    </source>
</reference>
<feature type="transmembrane region" description="Helical" evidence="2">
    <location>
        <begin position="24"/>
        <end position="43"/>
    </location>
</feature>
<gene>
    <name evidence="3" type="ORF">F7D95_04820</name>
</gene>
<evidence type="ECO:0000313" key="4">
    <source>
        <dbReference type="Proteomes" id="UP000442105"/>
    </source>
</evidence>